<keyword evidence="3" id="KW-1185">Reference proteome</keyword>
<organism evidence="2 3">
    <name type="scientific">Dawidia cretensis</name>
    <dbReference type="NCBI Taxonomy" id="2782350"/>
    <lineage>
        <taxon>Bacteria</taxon>
        <taxon>Pseudomonadati</taxon>
        <taxon>Bacteroidota</taxon>
        <taxon>Cytophagia</taxon>
        <taxon>Cytophagales</taxon>
        <taxon>Chryseotaleaceae</taxon>
        <taxon>Dawidia</taxon>
    </lineage>
</organism>
<feature type="transmembrane region" description="Helical" evidence="1">
    <location>
        <begin position="7"/>
        <end position="29"/>
    </location>
</feature>
<reference evidence="2 3" key="1">
    <citation type="submission" date="2021-05" db="EMBL/GenBank/DDBJ databases">
        <title>A Polyphasic approach of four new species of the genus Ohtaekwangia: Ohtaekwangia histidinii sp. nov., Ohtaekwangia cretensis sp. nov., Ohtaekwangia indiensis sp. nov., Ohtaekwangia reichenbachii sp. nov. from diverse environment.</title>
        <authorList>
            <person name="Octaviana S."/>
        </authorList>
    </citation>
    <scope>NUCLEOTIDE SEQUENCE [LARGE SCALE GENOMIC DNA]</scope>
    <source>
        <strain evidence="2 3">PWU5</strain>
    </source>
</reference>
<evidence type="ECO:0000313" key="2">
    <source>
        <dbReference type="EMBL" id="MBT1711614.1"/>
    </source>
</evidence>
<comment type="caution">
    <text evidence="2">The sequence shown here is derived from an EMBL/GenBank/DDBJ whole genome shotgun (WGS) entry which is preliminary data.</text>
</comment>
<proteinExistence type="predicted"/>
<keyword evidence="1" id="KW-1133">Transmembrane helix</keyword>
<protein>
    <submittedName>
        <fullName evidence="2">Uncharacterized protein</fullName>
    </submittedName>
</protein>
<dbReference type="AlphaFoldDB" id="A0AAP2GSV9"/>
<sequence>MNKGAYFLKCAVGMLLLVLVVGWVVQTLWNWLVPVLFHGPFITYAQALGLLVLSKILFSGIGAGKRCADHCKTANDAPYWKQRFQEKFSSMKPEDREAFKQKMKEKLCRWEQNPAERERTRSND</sequence>
<feature type="transmembrane region" description="Helical" evidence="1">
    <location>
        <begin position="41"/>
        <end position="58"/>
    </location>
</feature>
<evidence type="ECO:0000256" key="1">
    <source>
        <dbReference type="SAM" id="Phobius"/>
    </source>
</evidence>
<dbReference type="Proteomes" id="UP001319080">
    <property type="component" value="Unassembled WGS sequence"/>
</dbReference>
<evidence type="ECO:0000313" key="3">
    <source>
        <dbReference type="Proteomes" id="UP001319080"/>
    </source>
</evidence>
<dbReference type="EMBL" id="JAHESE010000037">
    <property type="protein sequence ID" value="MBT1711614.1"/>
    <property type="molecule type" value="Genomic_DNA"/>
</dbReference>
<dbReference type="RefSeq" id="WP_254087184.1">
    <property type="nucleotide sequence ID" value="NZ_JAHESE010000037.1"/>
</dbReference>
<keyword evidence="1" id="KW-0472">Membrane</keyword>
<gene>
    <name evidence="2" type="ORF">KK062_25450</name>
</gene>
<keyword evidence="1" id="KW-0812">Transmembrane</keyword>
<name>A0AAP2GSV9_9BACT</name>
<accession>A0AAP2GSV9</accession>